<feature type="domain" description="Protein kinase" evidence="27">
    <location>
        <begin position="856"/>
        <end position="1172"/>
    </location>
</feature>
<feature type="compositionally biased region" description="Basic and acidic residues" evidence="25">
    <location>
        <begin position="622"/>
        <end position="646"/>
    </location>
</feature>
<evidence type="ECO:0000256" key="3">
    <source>
        <dbReference type="ARBA" id="ARBA00012513"/>
    </source>
</evidence>
<dbReference type="CDD" id="cd14135">
    <property type="entry name" value="STKc_PRP4"/>
    <property type="match status" value="1"/>
</dbReference>
<dbReference type="Pfam" id="PF00069">
    <property type="entry name" value="Pkinase"/>
    <property type="match status" value="1"/>
</dbReference>
<keyword evidence="8" id="KW-0507">mRNA processing</keyword>
<evidence type="ECO:0000256" key="13">
    <source>
        <dbReference type="ARBA" id="ARBA00022838"/>
    </source>
</evidence>
<protein>
    <recommendedName>
        <fullName evidence="20">Serine/threonine-protein kinase PRP4 homolog</fullName>
        <ecNumber evidence="3">2.7.11.1</ecNumber>
    </recommendedName>
    <alternativeName>
        <fullName evidence="21">PRP4 pre-mRNA-processing factor 4 homolog</fullName>
    </alternativeName>
</protein>
<feature type="compositionally biased region" description="Polar residues" evidence="25">
    <location>
        <begin position="750"/>
        <end position="760"/>
    </location>
</feature>
<dbReference type="FunCoup" id="A0A6L2PVS4">
    <property type="interactions" value="1409"/>
</dbReference>
<evidence type="ECO:0000256" key="17">
    <source>
        <dbReference type="ARBA" id="ARBA00023187"/>
    </source>
</evidence>
<dbReference type="PROSITE" id="PS50011">
    <property type="entry name" value="PROTEIN_KINASE_DOM"/>
    <property type="match status" value="1"/>
</dbReference>
<reference evidence="29" key="1">
    <citation type="submission" date="2020-01" db="EMBL/GenBank/DDBJ databases">
        <title>Draft genome sequence of the Termite Coptotermes fromosanus.</title>
        <authorList>
            <person name="Itakura S."/>
            <person name="Yosikawa Y."/>
            <person name="Umezawa K."/>
        </authorList>
    </citation>
    <scope>NUCLEOTIDE SEQUENCE [LARGE SCALE GENOMIC DNA]</scope>
</reference>
<feature type="transmembrane region" description="Helical" evidence="26">
    <location>
        <begin position="105"/>
        <end position="125"/>
    </location>
</feature>
<dbReference type="Gene3D" id="1.10.510.10">
    <property type="entry name" value="Transferase(Phosphotransferase) domain 1"/>
    <property type="match status" value="1"/>
</dbReference>
<evidence type="ECO:0000256" key="19">
    <source>
        <dbReference type="ARBA" id="ARBA00023596"/>
    </source>
</evidence>
<comment type="similarity">
    <text evidence="19">Belongs to the protein kinase superfamily. CMGC Ser/Thr protein kinase family.</text>
</comment>
<name>A0A6L2PVS4_COPFO</name>
<keyword evidence="7" id="KW-0597">Phosphoprotein</keyword>
<feature type="region of interest" description="Disordered" evidence="25">
    <location>
        <begin position="715"/>
        <end position="802"/>
    </location>
</feature>
<dbReference type="PANTHER" id="PTHR24058">
    <property type="entry name" value="DUAL SPECIFICITY PROTEIN KINASE"/>
    <property type="match status" value="1"/>
</dbReference>
<accession>A0A6L2PVS4</accession>
<evidence type="ECO:0000256" key="4">
    <source>
        <dbReference type="ARBA" id="ARBA00022454"/>
    </source>
</evidence>
<dbReference type="InterPro" id="IPR000719">
    <property type="entry name" value="Prot_kinase_dom"/>
</dbReference>
<feature type="compositionally biased region" description="Basic and acidic residues" evidence="25">
    <location>
        <begin position="468"/>
        <end position="554"/>
    </location>
</feature>
<evidence type="ECO:0000256" key="7">
    <source>
        <dbReference type="ARBA" id="ARBA00022553"/>
    </source>
</evidence>
<keyword evidence="29" id="KW-1185">Reference proteome</keyword>
<dbReference type="PANTHER" id="PTHR24058:SF103">
    <property type="entry name" value="SERINE_THREONINE-PROTEIN KINASE PRP4 HOMOLOG"/>
    <property type="match status" value="1"/>
</dbReference>
<comment type="catalytic activity">
    <reaction evidence="23">
        <text>L-threonyl-[protein] + ATP = O-phospho-L-threonyl-[protein] + ADP + H(+)</text>
        <dbReference type="Rhea" id="RHEA:46608"/>
        <dbReference type="Rhea" id="RHEA-COMP:11060"/>
        <dbReference type="Rhea" id="RHEA-COMP:11605"/>
        <dbReference type="ChEBI" id="CHEBI:15378"/>
        <dbReference type="ChEBI" id="CHEBI:30013"/>
        <dbReference type="ChEBI" id="CHEBI:30616"/>
        <dbReference type="ChEBI" id="CHEBI:61977"/>
        <dbReference type="ChEBI" id="CHEBI:456216"/>
        <dbReference type="EC" id="2.7.11.1"/>
    </reaction>
    <physiologicalReaction direction="left-to-right" evidence="23">
        <dbReference type="Rhea" id="RHEA:46609"/>
    </physiologicalReaction>
</comment>
<feature type="compositionally biased region" description="Polar residues" evidence="25">
    <location>
        <begin position="721"/>
        <end position="739"/>
    </location>
</feature>
<organism evidence="28 29">
    <name type="scientific">Coptotermes formosanus</name>
    <name type="common">Formosan subterranean termite</name>
    <dbReference type="NCBI Taxonomy" id="36987"/>
    <lineage>
        <taxon>Eukaryota</taxon>
        <taxon>Metazoa</taxon>
        <taxon>Ecdysozoa</taxon>
        <taxon>Arthropoda</taxon>
        <taxon>Hexapoda</taxon>
        <taxon>Insecta</taxon>
        <taxon>Pterygota</taxon>
        <taxon>Neoptera</taxon>
        <taxon>Polyneoptera</taxon>
        <taxon>Dictyoptera</taxon>
        <taxon>Blattodea</taxon>
        <taxon>Blattoidea</taxon>
        <taxon>Termitoidae</taxon>
        <taxon>Rhinotermitidae</taxon>
        <taxon>Coptotermes</taxon>
    </lineage>
</organism>
<evidence type="ECO:0000313" key="28">
    <source>
        <dbReference type="EMBL" id="GFG36294.1"/>
    </source>
</evidence>
<feature type="compositionally biased region" description="Acidic residues" evidence="25">
    <location>
        <begin position="683"/>
        <end position="700"/>
    </location>
</feature>
<dbReference type="InterPro" id="IPR050494">
    <property type="entry name" value="Ser_Thr_dual-spec_kinase"/>
</dbReference>
<dbReference type="Proteomes" id="UP000502823">
    <property type="component" value="Unassembled WGS sequence"/>
</dbReference>
<feature type="compositionally biased region" description="Polar residues" evidence="25">
    <location>
        <begin position="310"/>
        <end position="320"/>
    </location>
</feature>
<dbReference type="GO" id="GO:0005681">
    <property type="term" value="C:spliceosomal complex"/>
    <property type="evidence" value="ECO:0007669"/>
    <property type="project" value="UniProtKB-KW"/>
</dbReference>
<keyword evidence="18" id="KW-0539">Nucleus</keyword>
<evidence type="ECO:0000256" key="8">
    <source>
        <dbReference type="ARBA" id="ARBA00022664"/>
    </source>
</evidence>
<dbReference type="FunFam" id="3.30.200.20:FF:000123">
    <property type="entry name" value="serine/threonine-protein kinase PRP4 homolog"/>
    <property type="match status" value="1"/>
</dbReference>
<dbReference type="GO" id="GO:0004674">
    <property type="term" value="F:protein serine/threonine kinase activity"/>
    <property type="evidence" value="ECO:0007669"/>
    <property type="project" value="UniProtKB-KW"/>
</dbReference>
<dbReference type="GO" id="GO:0045292">
    <property type="term" value="P:mRNA cis splicing, via spliceosome"/>
    <property type="evidence" value="ECO:0007669"/>
    <property type="project" value="InterPro"/>
</dbReference>
<evidence type="ECO:0000256" key="20">
    <source>
        <dbReference type="ARBA" id="ARBA00023637"/>
    </source>
</evidence>
<evidence type="ECO:0000256" key="16">
    <source>
        <dbReference type="ARBA" id="ARBA00022990"/>
    </source>
</evidence>
<dbReference type="Gene3D" id="3.30.200.20">
    <property type="entry name" value="Phosphorylase Kinase, domain 1"/>
    <property type="match status" value="1"/>
</dbReference>
<evidence type="ECO:0000259" key="27">
    <source>
        <dbReference type="PROSITE" id="PS50011"/>
    </source>
</evidence>
<comment type="caution">
    <text evidence="28">The sequence shown here is derived from an EMBL/GenBank/DDBJ whole genome shotgun (WGS) entry which is preliminary data.</text>
</comment>
<evidence type="ECO:0000256" key="9">
    <source>
        <dbReference type="ARBA" id="ARBA00022679"/>
    </source>
</evidence>
<gene>
    <name evidence="28" type="ORF">Cfor_03984</name>
</gene>
<evidence type="ECO:0000256" key="22">
    <source>
        <dbReference type="ARBA" id="ARBA00046964"/>
    </source>
</evidence>
<comment type="subcellular location">
    <subcellularLocation>
        <location evidence="2">Chromosome</location>
        <location evidence="2">Centromere</location>
        <location evidence="2">Kinetochore</location>
    </subcellularLocation>
    <subcellularLocation>
        <location evidence="1">Nucleus</location>
    </subcellularLocation>
</comment>
<dbReference type="InterPro" id="IPR011009">
    <property type="entry name" value="Kinase-like_dom_sf"/>
</dbReference>
<feature type="compositionally biased region" description="Basic and acidic residues" evidence="25">
    <location>
        <begin position="283"/>
        <end position="307"/>
    </location>
</feature>
<dbReference type="InterPro" id="IPR008271">
    <property type="entry name" value="Ser/Thr_kinase_AS"/>
</dbReference>
<keyword evidence="5" id="KW-1017">Isopeptide bond</keyword>
<feature type="compositionally biased region" description="Basic and acidic residues" evidence="25">
    <location>
        <begin position="251"/>
        <end position="274"/>
    </location>
</feature>
<evidence type="ECO:0000256" key="12">
    <source>
        <dbReference type="ARBA" id="ARBA00022777"/>
    </source>
</evidence>
<dbReference type="OrthoDB" id="3967at2759"/>
<dbReference type="SMART" id="SM00220">
    <property type="entry name" value="S_TKc"/>
    <property type="match status" value="1"/>
</dbReference>
<keyword evidence="12" id="KW-0418">Kinase</keyword>
<feature type="region of interest" description="Disordered" evidence="25">
    <location>
        <begin position="214"/>
        <end position="367"/>
    </location>
</feature>
<proteinExistence type="inferred from homology"/>
<keyword evidence="16" id="KW-0007">Acetylation</keyword>
<feature type="compositionally biased region" description="Polar residues" evidence="25">
    <location>
        <begin position="563"/>
        <end position="584"/>
    </location>
</feature>
<keyword evidence="11" id="KW-0547">Nucleotide-binding</keyword>
<sequence length="1176" mass="136867">MVSETESVAAIRCEVYHSCEHVRKSQPQALEPFSKILCLKEAQMEVSAQNNSYVYCYMPSPLGTDTECEKKVLRIILVLNREKNRRIAAGCSLQLYEDDERRGDVVNHVMWGICVYIIVSTYFGITASPIQQKKFCFSIHFTDIFMVHQLWTLHVRCLNISKDKRCKVWYLPPTVCCFSQMSRQELLSSSSDSDSENSAEMLNDKRKALDAEISKKKKKKKHKHHHHHKHKKHSSSEKPERKHHKKRKHRKESENGDVSHVDDNKKPDKAKDNISIKISAGSSKREVKEEVKIKYSDRHVSRSRDAHSSVVLNGNGTIVRNENHKEVQKPVKKMETDQKKNEPPEGTKLLVDESSESEVDVKAKESDSDIDVAVIEDDIDLEDLMRQKALLQARLGAYMSEEDDEDDSDCGKVNKVDTKPVPEVINLVEDESEVAEDTSRRKHERRKRKHSRSRSRDQGDARVQPAANDERKKAIEEREKEKDRDRKRPSDASRDSKRPRESDRDREHVHHNREERSGRHRLQNDRSTRHEVHSESKRRDDVQRKVGDSRESQRRKSSRSRTPLRTSASRSYSRTHDANAQWQGSRAKDTERERDKERDRERMERERERNRRWPSARSHSPRSRDKERERDRDRERERDRDRDRQQRSAHGRTQNKGRSGEKGDMFKDSLSEGLKAEKSSSSSEEEIGDINIEEDEDEEQIIQKRRKQREELLKRLGAISEDSNMSIVNVSERSSTSERPTVMSDDNDQSFESNETSQTKQIDKEVIEKRKSRFTSHGATEEEKEKSNKQEKHERKDGKKNEWDMFAEADTVEEYNSPSTVDKLHGGPENPNLTDNWDDAEGYYRVRIGEVMDGRYVVYGYTGQGVFSNVVRARDGARGNQDVAVKIIRSNEIMHKTGLRELEVLRRLNDADPDDRFHCLRLFRHFFHKNHLCMVFEPLSMNLREVLKKYGKDVGLHVKAVRSYSQQLFLALKLLKKANILHADIKPDNILVSESKLVLKLCDFGSASHVAENEITPYLVSRFYRAPEIILGIPYDFGIDMWSAGCTIYELYTGKIMFSGKTNNQMLKFFMDLKGKMPNKIIRKGSFKEQHFDSNCNFLYHEVDKVTEREKVVVMSTLNPSRDLLSELIGNQNLPEDQSRKVNQLKDLLERILMLDSSKRIAINQALTHPFIQEKI</sequence>
<evidence type="ECO:0000256" key="10">
    <source>
        <dbReference type="ARBA" id="ARBA00022728"/>
    </source>
</evidence>
<dbReference type="InterPro" id="IPR044092">
    <property type="entry name" value="STKc_PRP4"/>
</dbReference>
<evidence type="ECO:0000313" key="29">
    <source>
        <dbReference type="Proteomes" id="UP000502823"/>
    </source>
</evidence>
<feature type="compositionally biased region" description="Basic and acidic residues" evidence="25">
    <location>
        <begin position="658"/>
        <end position="678"/>
    </location>
</feature>
<feature type="region of interest" description="Disordered" evidence="25">
    <location>
        <begin position="815"/>
        <end position="834"/>
    </location>
</feature>
<dbReference type="GO" id="GO:0005524">
    <property type="term" value="F:ATP binding"/>
    <property type="evidence" value="ECO:0007669"/>
    <property type="project" value="UniProtKB-KW"/>
</dbReference>
<evidence type="ECO:0000256" key="1">
    <source>
        <dbReference type="ARBA" id="ARBA00004123"/>
    </source>
</evidence>
<keyword evidence="17" id="KW-0508">mRNA splicing</keyword>
<evidence type="ECO:0000256" key="24">
    <source>
        <dbReference type="ARBA" id="ARBA00048977"/>
    </source>
</evidence>
<feature type="compositionally biased region" description="Basic and acidic residues" evidence="25">
    <location>
        <begin position="321"/>
        <end position="345"/>
    </location>
</feature>
<dbReference type="AlphaFoldDB" id="A0A6L2PVS4"/>
<keyword evidence="4" id="KW-0158">Chromosome</keyword>
<feature type="compositionally biased region" description="Basic and acidic residues" evidence="25">
    <location>
        <begin position="779"/>
        <end position="802"/>
    </location>
</feature>
<comment type="catalytic activity">
    <reaction evidence="24">
        <text>L-seryl-[protein] + ATP = O-phospho-L-seryl-[protein] + ADP + H(+)</text>
        <dbReference type="Rhea" id="RHEA:17989"/>
        <dbReference type="Rhea" id="RHEA-COMP:9863"/>
        <dbReference type="Rhea" id="RHEA-COMP:11604"/>
        <dbReference type="ChEBI" id="CHEBI:15378"/>
        <dbReference type="ChEBI" id="CHEBI:29999"/>
        <dbReference type="ChEBI" id="CHEBI:30616"/>
        <dbReference type="ChEBI" id="CHEBI:83421"/>
        <dbReference type="ChEBI" id="CHEBI:456216"/>
        <dbReference type="EC" id="2.7.11.1"/>
    </reaction>
    <physiologicalReaction direction="left-to-right" evidence="24">
        <dbReference type="Rhea" id="RHEA:17990"/>
    </physiologicalReaction>
</comment>
<keyword evidence="15" id="KW-0832">Ubl conjugation</keyword>
<evidence type="ECO:0000256" key="2">
    <source>
        <dbReference type="ARBA" id="ARBA00004629"/>
    </source>
</evidence>
<evidence type="ECO:0000256" key="11">
    <source>
        <dbReference type="ARBA" id="ARBA00022741"/>
    </source>
</evidence>
<dbReference type="PROSITE" id="PS00108">
    <property type="entry name" value="PROTEIN_KINASE_ST"/>
    <property type="match status" value="1"/>
</dbReference>
<dbReference type="FunFam" id="1.10.510.10:FF:000078">
    <property type="entry name" value="Serine/threonine-protein kinase PRP4 homolog"/>
    <property type="match status" value="1"/>
</dbReference>
<comment type="subunit">
    <text evidence="22">Interacts with CLK1 C-terminus. Associates with the U5 snRNP and NCOR1 deacetylase complexes. Identified in the spliceosome C complex.</text>
</comment>
<keyword evidence="13" id="KW-0995">Kinetochore</keyword>
<dbReference type="EMBL" id="BLKM01006158">
    <property type="protein sequence ID" value="GFG36294.1"/>
    <property type="molecule type" value="Genomic_DNA"/>
</dbReference>
<dbReference type="EC" id="2.7.11.1" evidence="3"/>
<dbReference type="InParanoid" id="A0A6L2PVS4"/>
<feature type="compositionally biased region" description="Basic residues" evidence="25">
    <location>
        <begin position="241"/>
        <end position="250"/>
    </location>
</feature>
<keyword evidence="26" id="KW-0812">Transmembrane</keyword>
<feature type="compositionally biased region" description="Basic residues" evidence="25">
    <location>
        <begin position="215"/>
        <end position="233"/>
    </location>
</feature>
<feature type="region of interest" description="Disordered" evidence="25">
    <location>
        <begin position="399"/>
        <end position="703"/>
    </location>
</feature>
<feature type="compositionally biased region" description="Basic and acidic residues" evidence="25">
    <location>
        <begin position="409"/>
        <end position="420"/>
    </location>
</feature>
<keyword evidence="14" id="KW-0067">ATP-binding</keyword>
<keyword evidence="26" id="KW-1133">Transmembrane helix</keyword>
<evidence type="ECO:0000256" key="18">
    <source>
        <dbReference type="ARBA" id="ARBA00023242"/>
    </source>
</evidence>
<keyword evidence="9" id="KW-0808">Transferase</keyword>
<keyword evidence="6" id="KW-0723">Serine/threonine-protein kinase</keyword>
<dbReference type="GO" id="GO:0000776">
    <property type="term" value="C:kinetochore"/>
    <property type="evidence" value="ECO:0007669"/>
    <property type="project" value="UniProtKB-KW"/>
</dbReference>
<feature type="compositionally biased region" description="Basic and acidic residues" evidence="25">
    <location>
        <begin position="586"/>
        <end position="611"/>
    </location>
</feature>
<evidence type="ECO:0000256" key="23">
    <source>
        <dbReference type="ARBA" id="ARBA00048659"/>
    </source>
</evidence>
<evidence type="ECO:0000256" key="14">
    <source>
        <dbReference type="ARBA" id="ARBA00022840"/>
    </source>
</evidence>
<evidence type="ECO:0000256" key="5">
    <source>
        <dbReference type="ARBA" id="ARBA00022499"/>
    </source>
</evidence>
<dbReference type="SUPFAM" id="SSF56112">
    <property type="entry name" value="Protein kinase-like (PK-like)"/>
    <property type="match status" value="1"/>
</dbReference>
<keyword evidence="10" id="KW-0747">Spliceosome</keyword>
<evidence type="ECO:0000256" key="15">
    <source>
        <dbReference type="ARBA" id="ARBA00022843"/>
    </source>
</evidence>
<evidence type="ECO:0000256" key="25">
    <source>
        <dbReference type="SAM" id="MobiDB-lite"/>
    </source>
</evidence>
<evidence type="ECO:0000256" key="6">
    <source>
        <dbReference type="ARBA" id="ARBA00022527"/>
    </source>
</evidence>
<evidence type="ECO:0000256" key="21">
    <source>
        <dbReference type="ARBA" id="ARBA00031858"/>
    </source>
</evidence>
<evidence type="ECO:0000256" key="26">
    <source>
        <dbReference type="SAM" id="Phobius"/>
    </source>
</evidence>
<feature type="compositionally biased region" description="Basic residues" evidence="25">
    <location>
        <begin position="440"/>
        <end position="453"/>
    </location>
</feature>
<keyword evidence="26" id="KW-0472">Membrane</keyword>